<name>A0A949X0Y2_9CLOT</name>
<evidence type="ECO:0000313" key="1">
    <source>
        <dbReference type="EMBL" id="MBV7271639.1"/>
    </source>
</evidence>
<dbReference type="AlphaFoldDB" id="A0A949X0Y2"/>
<dbReference type="InterPro" id="IPR025935">
    <property type="entry name" value="AbiH"/>
</dbReference>
<protein>
    <submittedName>
        <fullName evidence="1">Bacteriophage abortive infection AbiH family protein</fullName>
    </submittedName>
</protein>
<dbReference type="EMBL" id="JAEEGC010000007">
    <property type="protein sequence ID" value="MBV7271639.1"/>
    <property type="molecule type" value="Genomic_DNA"/>
</dbReference>
<proteinExistence type="predicted"/>
<gene>
    <name evidence="1" type="ORF">I6U48_01760</name>
</gene>
<organism evidence="1 2">
    <name type="scientific">Clostridium thailandense</name>
    <dbReference type="NCBI Taxonomy" id="2794346"/>
    <lineage>
        <taxon>Bacteria</taxon>
        <taxon>Bacillati</taxon>
        <taxon>Bacillota</taxon>
        <taxon>Clostridia</taxon>
        <taxon>Eubacteriales</taxon>
        <taxon>Clostridiaceae</taxon>
        <taxon>Clostridium</taxon>
    </lineage>
</organism>
<reference evidence="1" key="1">
    <citation type="submission" date="2020-12" db="EMBL/GenBank/DDBJ databases">
        <title>Clostridium thailandense sp. nov., a novel acetogenic bacterium isolated from peat land soil in Thailand.</title>
        <authorList>
            <person name="Chaikitkaew S."/>
            <person name="Birkeland N.K."/>
        </authorList>
    </citation>
    <scope>NUCLEOTIDE SEQUENCE</scope>
    <source>
        <strain evidence="1">PL3</strain>
    </source>
</reference>
<dbReference type="RefSeq" id="WP_218318674.1">
    <property type="nucleotide sequence ID" value="NZ_JAEEGC010000007.1"/>
</dbReference>
<sequence length="401" mass="47484">MNILVVGNGFDLAHGLPTKYSDFLEFAKKIEITSSWQGNKEAYINKHIKMWETNNEVREYVIKAFETRKVVLNNNTMNSQPYIQELYDNIKDNVWLKYFYNEYTKVKSIGIHWIDFESEIKRIIKSFDNQCNTKYDMIGKKRFENDELKNFYSVNYSILNEYLDKKRYNDLINKLENDLNCLIRCLEIYLEDCVGQINTVCLSPDIKSISIDNVLSFNYTNTYEKIYDISNNTNYHFIHGKTNISTKGNNMVLGINEYLPNELRNVDTDYIVFKKYYQRIIKGTGNEYRVWLKFIKDEYEEHLENCKKTSNFCNLSIPSKPYDIHNVYIFGHSLDMTDKDILKDLILSPNVVTTIFYKDKNQQSQQIANLVKVITEFELIERTSSADQSIIFKQQNDMIKE</sequence>
<evidence type="ECO:0000313" key="2">
    <source>
        <dbReference type="Proteomes" id="UP000694308"/>
    </source>
</evidence>
<keyword evidence="2" id="KW-1185">Reference proteome</keyword>
<dbReference type="Proteomes" id="UP000694308">
    <property type="component" value="Unassembled WGS sequence"/>
</dbReference>
<accession>A0A949X0Y2</accession>
<dbReference type="Pfam" id="PF14253">
    <property type="entry name" value="AbiH"/>
    <property type="match status" value="1"/>
</dbReference>
<comment type="caution">
    <text evidence="1">The sequence shown here is derived from an EMBL/GenBank/DDBJ whole genome shotgun (WGS) entry which is preliminary data.</text>
</comment>